<reference evidence="1" key="1">
    <citation type="submission" date="2021-02" db="EMBL/GenBank/DDBJ databases">
        <authorList>
            <consortium name="DOE Joint Genome Institute"/>
            <person name="Ahrendt S."/>
            <person name="Looney B.P."/>
            <person name="Miyauchi S."/>
            <person name="Morin E."/>
            <person name="Drula E."/>
            <person name="Courty P.E."/>
            <person name="Chicoki N."/>
            <person name="Fauchery L."/>
            <person name="Kohler A."/>
            <person name="Kuo A."/>
            <person name="Labutti K."/>
            <person name="Pangilinan J."/>
            <person name="Lipzen A."/>
            <person name="Riley R."/>
            <person name="Andreopoulos W."/>
            <person name="He G."/>
            <person name="Johnson J."/>
            <person name="Barry K.W."/>
            <person name="Grigoriev I.V."/>
            <person name="Nagy L."/>
            <person name="Hibbett D."/>
            <person name="Henrissat B."/>
            <person name="Matheny P.B."/>
            <person name="Labbe J."/>
            <person name="Martin F."/>
        </authorList>
    </citation>
    <scope>NUCLEOTIDE SEQUENCE</scope>
    <source>
        <strain evidence="1">FP105234-sp</strain>
    </source>
</reference>
<reference evidence="1" key="2">
    <citation type="journal article" date="2022" name="New Phytol.">
        <title>Evolutionary transition to the ectomycorrhizal habit in the genomes of a hyperdiverse lineage of mushroom-forming fungi.</title>
        <authorList>
            <person name="Looney B."/>
            <person name="Miyauchi S."/>
            <person name="Morin E."/>
            <person name="Drula E."/>
            <person name="Courty P.E."/>
            <person name="Kohler A."/>
            <person name="Kuo A."/>
            <person name="LaButti K."/>
            <person name="Pangilinan J."/>
            <person name="Lipzen A."/>
            <person name="Riley R."/>
            <person name="Andreopoulos W."/>
            <person name="He G."/>
            <person name="Johnson J."/>
            <person name="Nolan M."/>
            <person name="Tritt A."/>
            <person name="Barry K.W."/>
            <person name="Grigoriev I.V."/>
            <person name="Nagy L.G."/>
            <person name="Hibbett D."/>
            <person name="Henrissat B."/>
            <person name="Matheny P.B."/>
            <person name="Labbe J."/>
            <person name="Martin F.M."/>
        </authorList>
    </citation>
    <scope>NUCLEOTIDE SEQUENCE</scope>
    <source>
        <strain evidence="1">FP105234-sp</strain>
    </source>
</reference>
<protein>
    <submittedName>
        <fullName evidence="1">DUF757-domain-containing protein</fullName>
    </submittedName>
</protein>
<organism evidence="1 2">
    <name type="scientific">Auriscalpium vulgare</name>
    <dbReference type="NCBI Taxonomy" id="40419"/>
    <lineage>
        <taxon>Eukaryota</taxon>
        <taxon>Fungi</taxon>
        <taxon>Dikarya</taxon>
        <taxon>Basidiomycota</taxon>
        <taxon>Agaricomycotina</taxon>
        <taxon>Agaricomycetes</taxon>
        <taxon>Russulales</taxon>
        <taxon>Auriscalpiaceae</taxon>
        <taxon>Auriscalpium</taxon>
    </lineage>
</organism>
<proteinExistence type="predicted"/>
<dbReference type="EMBL" id="MU275883">
    <property type="protein sequence ID" value="KAI0048668.1"/>
    <property type="molecule type" value="Genomic_DNA"/>
</dbReference>
<evidence type="ECO:0000313" key="2">
    <source>
        <dbReference type="Proteomes" id="UP000814033"/>
    </source>
</evidence>
<evidence type="ECO:0000313" key="1">
    <source>
        <dbReference type="EMBL" id="KAI0048668.1"/>
    </source>
</evidence>
<keyword evidence="2" id="KW-1185">Reference proteome</keyword>
<dbReference type="Proteomes" id="UP000814033">
    <property type="component" value="Unassembled WGS sequence"/>
</dbReference>
<comment type="caution">
    <text evidence="1">The sequence shown here is derived from an EMBL/GenBank/DDBJ whole genome shotgun (WGS) entry which is preliminary data.</text>
</comment>
<accession>A0ACB8RYQ6</accession>
<name>A0ACB8RYQ6_9AGAM</name>
<sequence length="171" mass="20200">MAGKFDPNQAQNLQEVEKQFAVKAVEQAQTYWNLLEKVHPRQLRLTKFDDEIYEHALETFPEFAAPHEKLEKLDEDWMKSKDGKERWRNFINAYEKKVQDYNFGSLIRTDASKEYNETNTIFVTRIQFYAIEIARNRLGLNDKAHEIAKEEARLEKEKAEKKKAGKKKSTS</sequence>
<gene>
    <name evidence="1" type="ORF">FA95DRAFT_1605046</name>
</gene>